<sequence length="81" mass="8971">MVTAVFTLLMLPTMFSESARWSADVHHAMVPAAWKRLVQNWEADPGSLGHTATVPGSWIVYALWPLTAVALAVIVVRRRDV</sequence>
<evidence type="ECO:0000256" key="1">
    <source>
        <dbReference type="SAM" id="Phobius"/>
    </source>
</evidence>
<keyword evidence="1" id="KW-0472">Membrane</keyword>
<evidence type="ECO:0008006" key="4">
    <source>
        <dbReference type="Google" id="ProtNLM"/>
    </source>
</evidence>
<evidence type="ECO:0000313" key="2">
    <source>
        <dbReference type="EMBL" id="WUN77439.1"/>
    </source>
</evidence>
<feature type="transmembrane region" description="Helical" evidence="1">
    <location>
        <begin position="58"/>
        <end position="76"/>
    </location>
</feature>
<keyword evidence="1" id="KW-1133">Transmembrane helix</keyword>
<proteinExistence type="predicted"/>
<dbReference type="Proteomes" id="UP001432312">
    <property type="component" value="Chromosome"/>
</dbReference>
<dbReference type="GeneID" id="95494849"/>
<keyword evidence="1" id="KW-0812">Transmembrane</keyword>
<dbReference type="RefSeq" id="WP_266496077.1">
    <property type="nucleotide sequence ID" value="NZ_CP108036.1"/>
</dbReference>
<name>A0ABZ1Q578_9ACTN</name>
<reference evidence="2" key="1">
    <citation type="submission" date="2022-10" db="EMBL/GenBank/DDBJ databases">
        <title>The complete genomes of actinobacterial strains from the NBC collection.</title>
        <authorList>
            <person name="Joergensen T.S."/>
            <person name="Alvarez Arevalo M."/>
            <person name="Sterndorff E.B."/>
            <person name="Faurdal D."/>
            <person name="Vuksanovic O."/>
            <person name="Mourched A.-S."/>
            <person name="Charusanti P."/>
            <person name="Shaw S."/>
            <person name="Blin K."/>
            <person name="Weber T."/>
        </authorList>
    </citation>
    <scope>NUCLEOTIDE SEQUENCE</scope>
    <source>
        <strain evidence="2">NBC_00303</strain>
    </source>
</reference>
<evidence type="ECO:0000313" key="3">
    <source>
        <dbReference type="Proteomes" id="UP001432312"/>
    </source>
</evidence>
<protein>
    <recommendedName>
        <fullName evidence="4">ABC transporter permease</fullName>
    </recommendedName>
</protein>
<accession>A0ABZ1Q578</accession>
<keyword evidence="3" id="KW-1185">Reference proteome</keyword>
<gene>
    <name evidence="2" type="ORF">OHA91_02395</name>
</gene>
<dbReference type="EMBL" id="CP108036">
    <property type="protein sequence ID" value="WUN77439.1"/>
    <property type="molecule type" value="Genomic_DNA"/>
</dbReference>
<organism evidence="2 3">
    <name type="scientific">Streptomyces erythrochromogenes</name>
    <dbReference type="NCBI Taxonomy" id="285574"/>
    <lineage>
        <taxon>Bacteria</taxon>
        <taxon>Bacillati</taxon>
        <taxon>Actinomycetota</taxon>
        <taxon>Actinomycetes</taxon>
        <taxon>Kitasatosporales</taxon>
        <taxon>Streptomycetaceae</taxon>
        <taxon>Streptomyces</taxon>
    </lineage>
</organism>